<feature type="compositionally biased region" description="Low complexity" evidence="1">
    <location>
        <begin position="95"/>
        <end position="113"/>
    </location>
</feature>
<dbReference type="EMBL" id="LVZM01005218">
    <property type="protein sequence ID" value="OUC47140.1"/>
    <property type="molecule type" value="Genomic_DNA"/>
</dbReference>
<sequence>MMMMFVFQEPSGHHGDTEEKVQLSPSKANNRKDRTASSSRKMTVKREREEPLTTVDNGRKPEKVPKLETHHRPVADSNHTVIADSKIKAAGDENSSSSTSSTASSSSSSALSLPAAGNDSGSRSVACTASDTFADSAKVAVIRNSSSNNNNTVNNATSSRSFYLLLEKLIWKLI</sequence>
<proteinExistence type="predicted"/>
<evidence type="ECO:0000256" key="1">
    <source>
        <dbReference type="SAM" id="MobiDB-lite"/>
    </source>
</evidence>
<name>A0A1Y3EQT6_9BILA</name>
<protein>
    <submittedName>
        <fullName evidence="2">Uncharacterized protein</fullName>
    </submittedName>
</protein>
<accession>A0A1Y3EQT6</accession>
<feature type="compositionally biased region" description="Basic and acidic residues" evidence="1">
    <location>
        <begin position="11"/>
        <end position="21"/>
    </location>
</feature>
<dbReference type="AlphaFoldDB" id="A0A1Y3EQT6"/>
<feature type="compositionally biased region" description="Basic and acidic residues" evidence="1">
    <location>
        <begin position="44"/>
        <end position="74"/>
    </location>
</feature>
<feature type="region of interest" description="Disordered" evidence="1">
    <location>
        <begin position="1"/>
        <end position="125"/>
    </location>
</feature>
<comment type="caution">
    <text evidence="2">The sequence shown here is derived from an EMBL/GenBank/DDBJ whole genome shotgun (WGS) entry which is preliminary data.</text>
</comment>
<reference evidence="2 3" key="1">
    <citation type="submission" date="2015-04" db="EMBL/GenBank/DDBJ databases">
        <title>Draft genome of the roundworm Trichinella nativa.</title>
        <authorList>
            <person name="Mitreva M."/>
        </authorList>
    </citation>
    <scope>NUCLEOTIDE SEQUENCE [LARGE SCALE GENOMIC DNA]</scope>
    <source>
        <strain evidence="2 3">ISS45</strain>
    </source>
</reference>
<evidence type="ECO:0000313" key="2">
    <source>
        <dbReference type="EMBL" id="OUC47140.1"/>
    </source>
</evidence>
<gene>
    <name evidence="2" type="ORF">D917_01500</name>
</gene>
<evidence type="ECO:0000313" key="3">
    <source>
        <dbReference type="Proteomes" id="UP000243006"/>
    </source>
</evidence>
<dbReference type="Proteomes" id="UP000243006">
    <property type="component" value="Unassembled WGS sequence"/>
</dbReference>
<organism evidence="2 3">
    <name type="scientific">Trichinella nativa</name>
    <dbReference type="NCBI Taxonomy" id="6335"/>
    <lineage>
        <taxon>Eukaryota</taxon>
        <taxon>Metazoa</taxon>
        <taxon>Ecdysozoa</taxon>
        <taxon>Nematoda</taxon>
        <taxon>Enoplea</taxon>
        <taxon>Dorylaimia</taxon>
        <taxon>Trichinellida</taxon>
        <taxon>Trichinellidae</taxon>
        <taxon>Trichinella</taxon>
    </lineage>
</organism>